<feature type="compositionally biased region" description="Acidic residues" evidence="1">
    <location>
        <begin position="131"/>
        <end position="181"/>
    </location>
</feature>
<comment type="caution">
    <text evidence="2">The sequence shown here is derived from an EMBL/GenBank/DDBJ whole genome shotgun (WGS) entry which is preliminary data.</text>
</comment>
<dbReference type="Proteomes" id="UP000784294">
    <property type="component" value="Unassembled WGS sequence"/>
</dbReference>
<name>A0A448WTJ6_9PLAT</name>
<dbReference type="AlphaFoldDB" id="A0A448WTJ6"/>
<accession>A0A448WTJ6</accession>
<organism evidence="2 3">
    <name type="scientific">Protopolystoma xenopodis</name>
    <dbReference type="NCBI Taxonomy" id="117903"/>
    <lineage>
        <taxon>Eukaryota</taxon>
        <taxon>Metazoa</taxon>
        <taxon>Spiralia</taxon>
        <taxon>Lophotrochozoa</taxon>
        <taxon>Platyhelminthes</taxon>
        <taxon>Monogenea</taxon>
        <taxon>Polyopisthocotylea</taxon>
        <taxon>Polystomatidea</taxon>
        <taxon>Polystomatidae</taxon>
        <taxon>Protopolystoma</taxon>
    </lineage>
</organism>
<evidence type="ECO:0000313" key="2">
    <source>
        <dbReference type="EMBL" id="VEL19945.1"/>
    </source>
</evidence>
<dbReference type="EMBL" id="CAAALY010044017">
    <property type="protein sequence ID" value="VEL19945.1"/>
    <property type="molecule type" value="Genomic_DNA"/>
</dbReference>
<protein>
    <submittedName>
        <fullName evidence="2">Uncharacterized protein</fullName>
    </submittedName>
</protein>
<feature type="compositionally biased region" description="Basic and acidic residues" evidence="1">
    <location>
        <begin position="116"/>
        <end position="130"/>
    </location>
</feature>
<evidence type="ECO:0000256" key="1">
    <source>
        <dbReference type="SAM" id="MobiDB-lite"/>
    </source>
</evidence>
<reference evidence="2" key="1">
    <citation type="submission" date="2018-11" db="EMBL/GenBank/DDBJ databases">
        <authorList>
            <consortium name="Pathogen Informatics"/>
        </authorList>
    </citation>
    <scope>NUCLEOTIDE SEQUENCE</scope>
</reference>
<gene>
    <name evidence="2" type="ORF">PXEA_LOCUS13385</name>
</gene>
<keyword evidence="3" id="KW-1185">Reference proteome</keyword>
<sequence>MPSRECVTCGRASPQALLLPCDQRPGLHMCHWCWGDYHTPSHSSQLPNLQAPPSIPALESPFHTHLISPQSRGAATEEFARAQDKQHQLTLRCPLSQTALDLGESEVLRIKEVTVRRAEGENEEEQRQAEREEEDEDELEEDDEEGEEKEDRGEDDEVEGDDEGGADEEEEYGEDEDESNAIEDGRKGIKEWIPYHPLYIVKKQPPCLLPHQPQSIYLHLQGIEQKQHPSPYPRLHNQNPQLSHHTYQNQSHPYHRFVQTLSYPHQIQNPQQQPRLQDCQHPIQYQQHHRQEMRDLGNGLNAYQQEQVGGWEAMKTIRLH</sequence>
<feature type="region of interest" description="Disordered" evidence="1">
    <location>
        <begin position="116"/>
        <end position="183"/>
    </location>
</feature>
<evidence type="ECO:0000313" key="3">
    <source>
        <dbReference type="Proteomes" id="UP000784294"/>
    </source>
</evidence>
<proteinExistence type="predicted"/>